<dbReference type="Pfam" id="PF05711">
    <property type="entry name" value="TylF"/>
    <property type="match status" value="1"/>
</dbReference>
<proteinExistence type="predicted"/>
<sequence>MKKIGLGALIPNGNKYHRNVDDIDPEFFPLYEAVKPYTMTNLERLYSLYKAVEYVCNRSLEGDFVECGVWKGGSSMMMALTLQKFGQTHRKLYLYDTFSGMTPPSADDITIDGEDANKLYETTEDWCSAGLTEVKNNMAKTGYPAQNVFFVEGMVETTIPGTLPGKLAILRLDTDWYDSTYHEMTHLYPLLEKTGVLIIDDYGYWKGSKKAIDQYFAEQNQNLLLLRTDEGGGRIALKV</sequence>
<dbReference type="eggNOG" id="COG4122">
    <property type="taxonomic scope" value="Bacteria"/>
</dbReference>
<reference evidence="1 2" key="1">
    <citation type="journal article" date="2011" name="Stand. Genomic Sci.">
        <title>Complete genome sequence of Haliscomenobacter hydrossis type strain (O).</title>
        <authorList>
            <consortium name="US DOE Joint Genome Institute (JGI-PGF)"/>
            <person name="Daligault H."/>
            <person name="Lapidus A."/>
            <person name="Zeytun A."/>
            <person name="Nolan M."/>
            <person name="Lucas S."/>
            <person name="Del Rio T.G."/>
            <person name="Tice H."/>
            <person name="Cheng J.F."/>
            <person name="Tapia R."/>
            <person name="Han C."/>
            <person name="Goodwin L."/>
            <person name="Pitluck S."/>
            <person name="Liolios K."/>
            <person name="Pagani I."/>
            <person name="Ivanova N."/>
            <person name="Huntemann M."/>
            <person name="Mavromatis K."/>
            <person name="Mikhailova N."/>
            <person name="Pati A."/>
            <person name="Chen A."/>
            <person name="Palaniappan K."/>
            <person name="Land M."/>
            <person name="Hauser L."/>
            <person name="Brambilla E.M."/>
            <person name="Rohde M."/>
            <person name="Verbarg S."/>
            <person name="Goker M."/>
            <person name="Bristow J."/>
            <person name="Eisen J.A."/>
            <person name="Markowitz V."/>
            <person name="Hugenholtz P."/>
            <person name="Kyrpides N.C."/>
            <person name="Klenk H.P."/>
            <person name="Woyke T."/>
        </authorList>
    </citation>
    <scope>NUCLEOTIDE SEQUENCE [LARGE SCALE GENOMIC DNA]</scope>
    <source>
        <strain evidence="2">ATCC 27775 / DSM 1100 / LMG 10767 / O</strain>
    </source>
</reference>
<protein>
    <submittedName>
        <fullName evidence="1">Macrocin-O-methyltransferase</fullName>
    </submittedName>
</protein>
<accession>F4KX53</accession>
<dbReference type="AlphaFoldDB" id="F4KX53"/>
<keyword evidence="2" id="KW-1185">Reference proteome</keyword>
<organism evidence="1 2">
    <name type="scientific">Haliscomenobacter hydrossis (strain ATCC 27775 / DSM 1100 / LMG 10767 / O)</name>
    <dbReference type="NCBI Taxonomy" id="760192"/>
    <lineage>
        <taxon>Bacteria</taxon>
        <taxon>Pseudomonadati</taxon>
        <taxon>Bacteroidota</taxon>
        <taxon>Saprospiria</taxon>
        <taxon>Saprospirales</taxon>
        <taxon>Haliscomenobacteraceae</taxon>
        <taxon>Haliscomenobacter</taxon>
    </lineage>
</organism>
<dbReference type="STRING" id="760192.Halhy_0369"/>
<evidence type="ECO:0000313" key="1">
    <source>
        <dbReference type="EMBL" id="AEE48281.1"/>
    </source>
</evidence>
<evidence type="ECO:0000313" key="2">
    <source>
        <dbReference type="Proteomes" id="UP000008461"/>
    </source>
</evidence>
<dbReference type="Gene3D" id="3.40.50.150">
    <property type="entry name" value="Vaccinia Virus protein VP39"/>
    <property type="match status" value="1"/>
</dbReference>
<reference key="2">
    <citation type="submission" date="2011-04" db="EMBL/GenBank/DDBJ databases">
        <title>Complete sequence of chromosome of Haliscomenobacter hydrossis DSM 1100.</title>
        <authorList>
            <consortium name="US DOE Joint Genome Institute (JGI-PGF)"/>
            <person name="Lucas S."/>
            <person name="Han J."/>
            <person name="Lapidus A."/>
            <person name="Bruce D."/>
            <person name="Goodwin L."/>
            <person name="Pitluck S."/>
            <person name="Peters L."/>
            <person name="Kyrpides N."/>
            <person name="Mavromatis K."/>
            <person name="Ivanova N."/>
            <person name="Ovchinnikova G."/>
            <person name="Pagani I."/>
            <person name="Daligault H."/>
            <person name="Detter J.C."/>
            <person name="Han C."/>
            <person name="Land M."/>
            <person name="Hauser L."/>
            <person name="Markowitz V."/>
            <person name="Cheng J.-F."/>
            <person name="Hugenholtz P."/>
            <person name="Woyke T."/>
            <person name="Wu D."/>
            <person name="Verbarg S."/>
            <person name="Frueling A."/>
            <person name="Brambilla E."/>
            <person name="Klenk H.-P."/>
            <person name="Eisen J.A."/>
        </authorList>
    </citation>
    <scope>NUCLEOTIDE SEQUENCE</scope>
    <source>
        <strain>DSM 1100</strain>
    </source>
</reference>
<name>F4KX53_HALH1</name>
<dbReference type="Proteomes" id="UP000008461">
    <property type="component" value="Chromosome"/>
</dbReference>
<dbReference type="InterPro" id="IPR029063">
    <property type="entry name" value="SAM-dependent_MTases_sf"/>
</dbReference>
<dbReference type="InterPro" id="IPR008884">
    <property type="entry name" value="TylF_MeTrfase"/>
</dbReference>
<dbReference type="SUPFAM" id="SSF53335">
    <property type="entry name" value="S-adenosyl-L-methionine-dependent methyltransferases"/>
    <property type="match status" value="1"/>
</dbReference>
<dbReference type="PANTHER" id="PTHR40036">
    <property type="entry name" value="MACROCIN O-METHYLTRANSFERASE"/>
    <property type="match status" value="1"/>
</dbReference>
<gene>
    <name evidence="1" type="ordered locus">Halhy_0369</name>
</gene>
<dbReference type="KEGG" id="hhy:Halhy_0369"/>
<dbReference type="HOGENOM" id="CLU_062821_0_1_10"/>
<dbReference type="EMBL" id="CP002691">
    <property type="protein sequence ID" value="AEE48281.1"/>
    <property type="molecule type" value="Genomic_DNA"/>
</dbReference>
<dbReference type="PANTHER" id="PTHR40036:SF1">
    <property type="entry name" value="MACROCIN O-METHYLTRANSFERASE"/>
    <property type="match status" value="1"/>
</dbReference>